<feature type="chain" id="PRO_5023129478" evidence="1">
    <location>
        <begin position="30"/>
        <end position="311"/>
    </location>
</feature>
<keyword evidence="1" id="KW-0732">Signal</keyword>
<dbReference type="GO" id="GO:0016853">
    <property type="term" value="F:isomerase activity"/>
    <property type="evidence" value="ECO:0007669"/>
    <property type="project" value="UniProtKB-KW"/>
</dbReference>
<evidence type="ECO:0000259" key="2">
    <source>
        <dbReference type="Pfam" id="PF01261"/>
    </source>
</evidence>
<comment type="caution">
    <text evidence="3">The sequence shown here is derived from an EMBL/GenBank/DDBJ whole genome shotgun (WGS) entry which is preliminary data.</text>
</comment>
<proteinExistence type="predicted"/>
<reference evidence="3 4" key="1">
    <citation type="submission" date="2019-02" db="EMBL/GenBank/DDBJ databases">
        <title>Deep-cultivation of Planctomycetes and their phenomic and genomic characterization uncovers novel biology.</title>
        <authorList>
            <person name="Wiegand S."/>
            <person name="Jogler M."/>
            <person name="Boedeker C."/>
            <person name="Pinto D."/>
            <person name="Vollmers J."/>
            <person name="Rivas-Marin E."/>
            <person name="Kohn T."/>
            <person name="Peeters S.H."/>
            <person name="Heuer A."/>
            <person name="Rast P."/>
            <person name="Oberbeckmann S."/>
            <person name="Bunk B."/>
            <person name="Jeske O."/>
            <person name="Meyerdierks A."/>
            <person name="Storesund J.E."/>
            <person name="Kallscheuer N."/>
            <person name="Luecker S."/>
            <person name="Lage O.M."/>
            <person name="Pohl T."/>
            <person name="Merkel B.J."/>
            <person name="Hornburger P."/>
            <person name="Mueller R.-W."/>
            <person name="Bruemmer F."/>
            <person name="Labrenz M."/>
            <person name="Spormann A.M."/>
            <person name="Op Den Camp H."/>
            <person name="Overmann J."/>
            <person name="Amann R."/>
            <person name="Jetten M.S.M."/>
            <person name="Mascher T."/>
            <person name="Medema M.H."/>
            <person name="Devos D.P."/>
            <person name="Kaster A.-K."/>
            <person name="Ovreas L."/>
            <person name="Rohde M."/>
            <person name="Galperin M.Y."/>
            <person name="Jogler C."/>
        </authorList>
    </citation>
    <scope>NUCLEOTIDE SEQUENCE [LARGE SCALE GENOMIC DNA]</scope>
    <source>
        <strain evidence="3 4">CA85</strain>
    </source>
</reference>
<evidence type="ECO:0000313" key="3">
    <source>
        <dbReference type="EMBL" id="TWT75192.1"/>
    </source>
</evidence>
<dbReference type="Gene3D" id="3.20.20.150">
    <property type="entry name" value="Divalent-metal-dependent TIM barrel enzymes"/>
    <property type="match status" value="1"/>
</dbReference>
<name>A0A5C5YK09_9BACT</name>
<evidence type="ECO:0000256" key="1">
    <source>
        <dbReference type="SAM" id="SignalP"/>
    </source>
</evidence>
<dbReference type="PROSITE" id="PS51318">
    <property type="entry name" value="TAT"/>
    <property type="match status" value="1"/>
</dbReference>
<dbReference type="EMBL" id="SJPK01000001">
    <property type="protein sequence ID" value="TWT75192.1"/>
    <property type="molecule type" value="Genomic_DNA"/>
</dbReference>
<dbReference type="PANTHER" id="PTHR12110">
    <property type="entry name" value="HYDROXYPYRUVATE ISOMERASE"/>
    <property type="match status" value="1"/>
</dbReference>
<organism evidence="3 4">
    <name type="scientific">Allorhodopirellula solitaria</name>
    <dbReference type="NCBI Taxonomy" id="2527987"/>
    <lineage>
        <taxon>Bacteria</taxon>
        <taxon>Pseudomonadati</taxon>
        <taxon>Planctomycetota</taxon>
        <taxon>Planctomycetia</taxon>
        <taxon>Pirellulales</taxon>
        <taxon>Pirellulaceae</taxon>
        <taxon>Allorhodopirellula</taxon>
    </lineage>
</organism>
<dbReference type="InterPro" id="IPR006311">
    <property type="entry name" value="TAT_signal"/>
</dbReference>
<gene>
    <name evidence="3" type="ORF">CA85_04810</name>
</gene>
<dbReference type="RefSeq" id="WP_146389657.1">
    <property type="nucleotide sequence ID" value="NZ_SJPK01000001.1"/>
</dbReference>
<dbReference type="Pfam" id="PF01261">
    <property type="entry name" value="AP_endonuc_2"/>
    <property type="match status" value="1"/>
</dbReference>
<feature type="domain" description="Xylose isomerase-like TIM barrel" evidence="2">
    <location>
        <begin position="71"/>
        <end position="299"/>
    </location>
</feature>
<dbReference type="OrthoDB" id="9810637at2"/>
<dbReference type="Proteomes" id="UP000318053">
    <property type="component" value="Unassembled WGS sequence"/>
</dbReference>
<sequence length="311" mass="34279" precursor="true">MPTLPRRQFLQTLAATAAVTGLSSSTAFAHEGGHDDQPFQISLAEWSLHKSLFNASSGITNLDFPRVAKEEFGIDGIEYVNQFFKDKARDENYLNDLKKRCSDVGVKSLLIMVDGEGKIGDPNKANRKKAVENHHQWVDAAKSLGCHSIRVNAASGGSYADQLNYAADGLRQLSEYAAKQDINVIVENHGGLSSNAAWLAVVMERVGMDNCGTLPDFGNFRIRGGDTPQTFDRYMGVQALMPYAKSVSAKSYDFNDQGDETTIDYLKMMKIVTDFGYHGYVGIEYEGGRLDEFAGIRATKALLERVRDQLA</sequence>
<dbReference type="InterPro" id="IPR013022">
    <property type="entry name" value="Xyl_isomerase-like_TIM-brl"/>
</dbReference>
<dbReference type="InterPro" id="IPR050312">
    <property type="entry name" value="IolE/XylAMocC-like"/>
</dbReference>
<accession>A0A5C5YK09</accession>
<feature type="signal peptide" evidence="1">
    <location>
        <begin position="1"/>
        <end position="29"/>
    </location>
</feature>
<keyword evidence="4" id="KW-1185">Reference proteome</keyword>
<dbReference type="InterPro" id="IPR036237">
    <property type="entry name" value="Xyl_isomerase-like_sf"/>
</dbReference>
<protein>
    <submittedName>
        <fullName evidence="3">Xylose isomerase-like TIM barrel</fullName>
    </submittedName>
</protein>
<keyword evidence="3" id="KW-0413">Isomerase</keyword>
<evidence type="ECO:0000313" key="4">
    <source>
        <dbReference type="Proteomes" id="UP000318053"/>
    </source>
</evidence>
<dbReference type="SUPFAM" id="SSF51658">
    <property type="entry name" value="Xylose isomerase-like"/>
    <property type="match status" value="1"/>
</dbReference>
<dbReference type="PANTHER" id="PTHR12110:SF53">
    <property type="entry name" value="BLR5974 PROTEIN"/>
    <property type="match status" value="1"/>
</dbReference>
<dbReference type="AlphaFoldDB" id="A0A5C5YK09"/>